<evidence type="ECO:0000256" key="2">
    <source>
        <dbReference type="SAM" id="MobiDB-lite"/>
    </source>
</evidence>
<comment type="caution">
    <text evidence="4">The sequence shown here is derived from an EMBL/GenBank/DDBJ whole genome shotgun (WGS) entry which is preliminary data.</text>
</comment>
<organism evidence="4 5">
    <name type="scientific">Nocardioides imazamoxiresistens</name>
    <dbReference type="NCBI Taxonomy" id="3231893"/>
    <lineage>
        <taxon>Bacteria</taxon>
        <taxon>Bacillati</taxon>
        <taxon>Actinomycetota</taxon>
        <taxon>Actinomycetes</taxon>
        <taxon>Propionibacteriales</taxon>
        <taxon>Nocardioidaceae</taxon>
        <taxon>Nocardioides</taxon>
    </lineage>
</organism>
<sequence>MKSSTWSIGDAAARFGLETHVLRHWEDEGLVTPGRDAGGRRRYAEPDVVRIAAIVRNKAAGMSLEQIRVLLDSDAPGRQALLQAHLDDIAERMRSMELWQEMTEHALRCRAHDVTNCPRYKAFLSDLLDTERPRPPLPPEAVEWRARPSDA</sequence>
<dbReference type="InterPro" id="IPR047057">
    <property type="entry name" value="MerR_fam"/>
</dbReference>
<keyword evidence="5" id="KW-1185">Reference proteome</keyword>
<reference evidence="4 5" key="1">
    <citation type="submission" date="2023-08" db="EMBL/GenBank/DDBJ databases">
        <title>Nocardioides seae sp. nov., a bacterium isolated from a soil.</title>
        <authorList>
            <person name="Wang X."/>
        </authorList>
    </citation>
    <scope>NUCLEOTIDE SEQUENCE [LARGE SCALE GENOMIC DNA]</scope>
    <source>
        <strain evidence="4 5">YZH12</strain>
    </source>
</reference>
<feature type="domain" description="HTH merR-type" evidence="3">
    <location>
        <begin position="5"/>
        <end position="73"/>
    </location>
</feature>
<dbReference type="SMART" id="SM00422">
    <property type="entry name" value="HTH_MERR"/>
    <property type="match status" value="1"/>
</dbReference>
<dbReference type="PROSITE" id="PS50937">
    <property type="entry name" value="HTH_MERR_2"/>
    <property type="match status" value="1"/>
</dbReference>
<dbReference type="PANTHER" id="PTHR30204">
    <property type="entry name" value="REDOX-CYCLING DRUG-SENSING TRANSCRIPTIONAL ACTIVATOR SOXR"/>
    <property type="match status" value="1"/>
</dbReference>
<dbReference type="EMBL" id="JAVYII010000003">
    <property type="protein sequence ID" value="MDT9593087.1"/>
    <property type="molecule type" value="Genomic_DNA"/>
</dbReference>
<dbReference type="Pfam" id="PF13411">
    <property type="entry name" value="MerR_1"/>
    <property type="match status" value="1"/>
</dbReference>
<evidence type="ECO:0000313" key="4">
    <source>
        <dbReference type="EMBL" id="MDT9593087.1"/>
    </source>
</evidence>
<feature type="region of interest" description="Disordered" evidence="2">
    <location>
        <begin position="129"/>
        <end position="151"/>
    </location>
</feature>
<dbReference type="RefSeq" id="WP_315732513.1">
    <property type="nucleotide sequence ID" value="NZ_JAVYII010000003.1"/>
</dbReference>
<dbReference type="Proteomes" id="UP001268542">
    <property type="component" value="Unassembled WGS sequence"/>
</dbReference>
<evidence type="ECO:0000259" key="3">
    <source>
        <dbReference type="PROSITE" id="PS50937"/>
    </source>
</evidence>
<keyword evidence="1" id="KW-0238">DNA-binding</keyword>
<dbReference type="CDD" id="cd00592">
    <property type="entry name" value="HTH_MerR-like"/>
    <property type="match status" value="1"/>
</dbReference>
<name>A0ABU3PV30_9ACTN</name>
<proteinExistence type="predicted"/>
<evidence type="ECO:0000313" key="5">
    <source>
        <dbReference type="Proteomes" id="UP001268542"/>
    </source>
</evidence>
<accession>A0ABU3PV30</accession>
<evidence type="ECO:0000256" key="1">
    <source>
        <dbReference type="ARBA" id="ARBA00023125"/>
    </source>
</evidence>
<feature type="compositionally biased region" description="Basic and acidic residues" evidence="2">
    <location>
        <begin position="142"/>
        <end position="151"/>
    </location>
</feature>
<dbReference type="PANTHER" id="PTHR30204:SF97">
    <property type="entry name" value="MERR FAMILY REGULATORY PROTEIN"/>
    <property type="match status" value="1"/>
</dbReference>
<dbReference type="SUPFAM" id="SSF46955">
    <property type="entry name" value="Putative DNA-binding domain"/>
    <property type="match status" value="1"/>
</dbReference>
<gene>
    <name evidence="4" type="ORF">RDV89_08410</name>
</gene>
<dbReference type="Gene3D" id="1.10.1660.10">
    <property type="match status" value="1"/>
</dbReference>
<dbReference type="InterPro" id="IPR000551">
    <property type="entry name" value="MerR-type_HTH_dom"/>
</dbReference>
<dbReference type="InterPro" id="IPR009061">
    <property type="entry name" value="DNA-bd_dom_put_sf"/>
</dbReference>
<protein>
    <submittedName>
        <fullName evidence="4">MerR family transcriptional regulator</fullName>
    </submittedName>
</protein>